<dbReference type="Pfam" id="PF00627">
    <property type="entry name" value="UBA"/>
    <property type="match status" value="1"/>
</dbReference>
<dbReference type="InterPro" id="IPR015940">
    <property type="entry name" value="UBA"/>
</dbReference>
<dbReference type="OrthoDB" id="1047367at2759"/>
<dbReference type="InterPro" id="IPR009060">
    <property type="entry name" value="UBA-like_sf"/>
</dbReference>
<keyword evidence="3" id="KW-0064">Aspartyl protease</keyword>
<accession>A0A250X3S2</accession>
<dbReference type="SUPFAM" id="SSF54236">
    <property type="entry name" value="Ubiquitin-like"/>
    <property type="match status" value="1"/>
</dbReference>
<evidence type="ECO:0000256" key="4">
    <source>
        <dbReference type="ARBA" id="ARBA00022801"/>
    </source>
</evidence>
<dbReference type="PANTHER" id="PTHR15397:SF3">
    <property type="entry name" value="DNA DAMAGE INDUCIBLE 1 HOMOLOG 2"/>
    <property type="match status" value="1"/>
</dbReference>
<name>A0A250X3S2_9CHLO</name>
<evidence type="ECO:0008006" key="11">
    <source>
        <dbReference type="Google" id="ProtNLM"/>
    </source>
</evidence>
<dbReference type="SUPFAM" id="SSF46934">
    <property type="entry name" value="UBA-like"/>
    <property type="match status" value="1"/>
</dbReference>
<keyword evidence="4" id="KW-0378">Hydrolase</keyword>
<evidence type="ECO:0000259" key="7">
    <source>
        <dbReference type="PROSITE" id="PS50053"/>
    </source>
</evidence>
<dbReference type="Gene3D" id="3.10.20.90">
    <property type="entry name" value="Phosphatidylinositol 3-kinase Catalytic Subunit, Chain A, domain 1"/>
    <property type="match status" value="1"/>
</dbReference>
<dbReference type="GO" id="GO:0004190">
    <property type="term" value="F:aspartic-type endopeptidase activity"/>
    <property type="evidence" value="ECO:0007669"/>
    <property type="project" value="UniProtKB-KW"/>
</dbReference>
<sequence length="426" mass="46780">MNLTILTWRDDFVTVHVDASAHIEDLKAILEAETSLPKHQQTLVFGTRILADGMTLGSCGINDGDIIQLVPSNQQQQQRQEPRANDAAMELNADGSAKNPAALMSSLRSDPQKMLALESNSPFIAKAIKEEDISAFQQGLRMIKQVNAEKFAKEAELQKYMALAEADPFNPEVQKKIEELINQKNIEDNYDHAMEFSPEVFSQVIMLYVDMEVNGVPVKTFVDSGAQMTIMTQEFAEKCYLTRLIDKRFQGMAVGVGSSKIIGRIHQAPMRVAGQYITTSITVLEQKSGPQFIFGLDNLKRHQCCIDLKSNELVFGSCDAHLPFLPENEFPTDFREHIDKVSEADAKRNLETPSAGAASTSVPNVGRDAPPPAATTVPTPSAPLPGDMGGKLERLMALGFSKDQCEAALKMAGGNEEYAASVLFEQ</sequence>
<dbReference type="PROSITE" id="PS50030">
    <property type="entry name" value="UBA"/>
    <property type="match status" value="1"/>
</dbReference>
<feature type="domain" description="UBA" evidence="6">
    <location>
        <begin position="385"/>
        <end position="426"/>
    </location>
</feature>
<dbReference type="GO" id="GO:0031593">
    <property type="term" value="F:polyubiquitin modification-dependent protein binding"/>
    <property type="evidence" value="ECO:0007669"/>
    <property type="project" value="UniProtKB-ARBA"/>
</dbReference>
<keyword evidence="2" id="KW-0645">Protease</keyword>
<gene>
    <name evidence="9" type="ORF">CEUSTIGMA_g5154.t1</name>
</gene>
<dbReference type="Pfam" id="PF00240">
    <property type="entry name" value="ubiquitin"/>
    <property type="match status" value="1"/>
</dbReference>
<evidence type="ECO:0000256" key="2">
    <source>
        <dbReference type="ARBA" id="ARBA00022670"/>
    </source>
</evidence>
<dbReference type="PANTHER" id="PTHR15397">
    <property type="entry name" value="SODIUM-GLUCOSE COTRANSPORTER REGULATORY PROTEIN -RELATED"/>
    <property type="match status" value="1"/>
</dbReference>
<dbReference type="Pfam" id="PF09668">
    <property type="entry name" value="Asp_protease"/>
    <property type="match status" value="1"/>
</dbReference>
<dbReference type="Proteomes" id="UP000232323">
    <property type="component" value="Unassembled WGS sequence"/>
</dbReference>
<dbReference type="STRING" id="1157962.A0A250X3S2"/>
<dbReference type="Gene3D" id="1.10.8.10">
    <property type="entry name" value="DNA helicase RuvA subunit, C-terminal domain"/>
    <property type="match status" value="1"/>
</dbReference>
<dbReference type="InterPro" id="IPR029071">
    <property type="entry name" value="Ubiquitin-like_domsf"/>
</dbReference>
<dbReference type="PROSITE" id="PS50053">
    <property type="entry name" value="UBIQUITIN_2"/>
    <property type="match status" value="1"/>
</dbReference>
<dbReference type="SUPFAM" id="SSF50630">
    <property type="entry name" value="Acid proteases"/>
    <property type="match status" value="1"/>
</dbReference>
<evidence type="ECO:0000256" key="3">
    <source>
        <dbReference type="ARBA" id="ARBA00022750"/>
    </source>
</evidence>
<dbReference type="InterPro" id="IPR019103">
    <property type="entry name" value="Peptidase_aspartic_DDI1-type"/>
</dbReference>
<dbReference type="CDD" id="cd17039">
    <property type="entry name" value="Ubl_ubiquitin_like"/>
    <property type="match status" value="1"/>
</dbReference>
<dbReference type="GO" id="GO:0006508">
    <property type="term" value="P:proteolysis"/>
    <property type="evidence" value="ECO:0007669"/>
    <property type="project" value="UniProtKB-KW"/>
</dbReference>
<dbReference type="AlphaFoldDB" id="A0A250X3S2"/>
<dbReference type="PROSITE" id="PS50175">
    <property type="entry name" value="ASP_PROT_RETROV"/>
    <property type="match status" value="1"/>
</dbReference>
<dbReference type="SMART" id="SM00213">
    <property type="entry name" value="UBQ"/>
    <property type="match status" value="1"/>
</dbReference>
<keyword evidence="10" id="KW-1185">Reference proteome</keyword>
<reference evidence="9 10" key="1">
    <citation type="submission" date="2017-08" db="EMBL/GenBank/DDBJ databases">
        <title>Acidophilic green algal genome provides insights into adaptation to an acidic environment.</title>
        <authorList>
            <person name="Hirooka S."/>
            <person name="Hirose Y."/>
            <person name="Kanesaki Y."/>
            <person name="Higuchi S."/>
            <person name="Fujiwara T."/>
            <person name="Onuma R."/>
            <person name="Era A."/>
            <person name="Ohbayashi R."/>
            <person name="Uzuka A."/>
            <person name="Nozaki H."/>
            <person name="Yoshikawa H."/>
            <person name="Miyagishima S.Y."/>
        </authorList>
    </citation>
    <scope>NUCLEOTIDE SEQUENCE [LARGE SCALE GENOMIC DNA]</scope>
    <source>
        <strain evidence="9 10">NIES-2499</strain>
    </source>
</reference>
<protein>
    <recommendedName>
        <fullName evidence="11">DNA damage-inducible protein 1</fullName>
    </recommendedName>
</protein>
<dbReference type="Gene3D" id="2.40.70.10">
    <property type="entry name" value="Acid Proteases"/>
    <property type="match status" value="1"/>
</dbReference>
<dbReference type="EMBL" id="BEGY01000026">
    <property type="protein sequence ID" value="GAX77711.1"/>
    <property type="molecule type" value="Genomic_DNA"/>
</dbReference>
<feature type="domain" description="Ubiquitin-like" evidence="7">
    <location>
        <begin position="1"/>
        <end position="70"/>
    </location>
</feature>
<dbReference type="SMART" id="SM00165">
    <property type="entry name" value="UBA"/>
    <property type="match status" value="1"/>
</dbReference>
<organism evidence="9 10">
    <name type="scientific">Chlamydomonas eustigma</name>
    <dbReference type="NCBI Taxonomy" id="1157962"/>
    <lineage>
        <taxon>Eukaryota</taxon>
        <taxon>Viridiplantae</taxon>
        <taxon>Chlorophyta</taxon>
        <taxon>core chlorophytes</taxon>
        <taxon>Chlorophyceae</taxon>
        <taxon>CS clade</taxon>
        <taxon>Chlamydomonadales</taxon>
        <taxon>Chlamydomonadaceae</taxon>
        <taxon>Chlamydomonas</taxon>
    </lineage>
</organism>
<feature type="domain" description="Peptidase A2" evidence="8">
    <location>
        <begin position="218"/>
        <end position="298"/>
    </location>
</feature>
<evidence type="ECO:0000259" key="6">
    <source>
        <dbReference type="PROSITE" id="PS50030"/>
    </source>
</evidence>
<dbReference type="InterPro" id="IPR021109">
    <property type="entry name" value="Peptidase_aspartic_dom_sf"/>
</dbReference>
<evidence type="ECO:0000313" key="9">
    <source>
        <dbReference type="EMBL" id="GAX77711.1"/>
    </source>
</evidence>
<proteinExistence type="inferred from homology"/>
<evidence type="ECO:0000313" key="10">
    <source>
        <dbReference type="Proteomes" id="UP000232323"/>
    </source>
</evidence>
<comment type="similarity">
    <text evidence="1">Belongs to the DDI1 family.</text>
</comment>
<dbReference type="InterPro" id="IPR000626">
    <property type="entry name" value="Ubiquitin-like_dom"/>
</dbReference>
<dbReference type="CDD" id="cd05479">
    <property type="entry name" value="RP_DDI"/>
    <property type="match status" value="1"/>
</dbReference>
<dbReference type="CDD" id="cd14309">
    <property type="entry name" value="UBA_scDdi1_like"/>
    <property type="match status" value="1"/>
</dbReference>
<comment type="caution">
    <text evidence="9">The sequence shown here is derived from an EMBL/GenBank/DDBJ whole genome shotgun (WGS) entry which is preliminary data.</text>
</comment>
<evidence type="ECO:0000256" key="1">
    <source>
        <dbReference type="ARBA" id="ARBA00009136"/>
    </source>
</evidence>
<evidence type="ECO:0000256" key="5">
    <source>
        <dbReference type="SAM" id="MobiDB-lite"/>
    </source>
</evidence>
<evidence type="ECO:0000259" key="8">
    <source>
        <dbReference type="PROSITE" id="PS50175"/>
    </source>
</evidence>
<dbReference type="InterPro" id="IPR001995">
    <property type="entry name" value="Peptidase_A2_cat"/>
</dbReference>
<feature type="region of interest" description="Disordered" evidence="5">
    <location>
        <begin position="347"/>
        <end position="388"/>
    </location>
</feature>